<evidence type="ECO:0000259" key="5">
    <source>
        <dbReference type="Pfam" id="PF13193"/>
    </source>
</evidence>
<dbReference type="Proteomes" id="UP000032360">
    <property type="component" value="Unassembled WGS sequence"/>
</dbReference>
<comment type="caution">
    <text evidence="6">The sequence shown here is derived from an EMBL/GenBank/DDBJ whole genome shotgun (WGS) entry which is preliminary data.</text>
</comment>
<dbReference type="InterPro" id="IPR020845">
    <property type="entry name" value="AMP-binding_CS"/>
</dbReference>
<dbReference type="CDD" id="cd04433">
    <property type="entry name" value="AFD_class_I"/>
    <property type="match status" value="1"/>
</dbReference>
<dbReference type="GO" id="GO:0031956">
    <property type="term" value="F:medium-chain fatty acid-CoA ligase activity"/>
    <property type="evidence" value="ECO:0007669"/>
    <property type="project" value="TreeGrafter"/>
</dbReference>
<dbReference type="AlphaFoldDB" id="A0A0D8HE12"/>
<feature type="transmembrane region" description="Helical" evidence="3">
    <location>
        <begin position="111"/>
        <end position="130"/>
    </location>
</feature>
<dbReference type="Pfam" id="PF00501">
    <property type="entry name" value="AMP-binding"/>
    <property type="match status" value="1"/>
</dbReference>
<evidence type="ECO:0000256" key="3">
    <source>
        <dbReference type="SAM" id="Phobius"/>
    </source>
</evidence>
<protein>
    <submittedName>
        <fullName evidence="6">Long-chain-fatty-acid--CoA ligase</fullName>
        <ecNumber evidence="6">6.2.1.3</ecNumber>
    </submittedName>
</protein>
<dbReference type="PATRIC" id="fig|1280514.3.peg.4189"/>
<sequence>MEKGQPALHIQYSEIETRLTKPGSCFEVMVEDIDGQPMRSWKYAQPSLRSVLESTQAYGDRTFLELDGLQMSYDSHLVAATAFGCSLFEDFDIGIGDRVAIAMRNCPEWSVAFFGAAAVGAVIVSLNAWWTGEELLYGIADAGVKVLVVDRERWNRLMPEIDRLRTIGVERIFLVDPDAQSEVDQSDIEILADFNVFLERPDQDSHSQPLSLPAIDLSSQDLATIFYTSGTTSRPKGVLGTHGNICSNMMTRQFARAVRREALSGASETGVDVDGDVYLLTAPLFHAMGCHSALLGTIACGGTLLLMHKWDADKALTLIESRHVTTFGGAPTMIRQIIDALENRQADLGSLRELLVGGAPLSRALVSHTKDALPDVVLENGYGMTEASSTISFISGSDCENNPESVGPPIPVSDVKVIGPDGSDLPWGESGELCIRGPGVALGYWREPKATEAVFGGGWLRTGDIAVIDKNGRINLIDRVKDVIIRGGENISSVEVEGRLLEHPSVLDAAVIAVPDLVLGERVGAIVVLRQSMDATGDELSQFLSERMARFKVPDRYWFREGELPRGQSGKILKRSLRDELGLDDL</sequence>
<feature type="domain" description="AMP-binding enzyme C-terminal" evidence="5">
    <location>
        <begin position="495"/>
        <end position="571"/>
    </location>
</feature>
<dbReference type="EC" id="6.2.1.3" evidence="6"/>
<accession>A0A0D8HE12</accession>
<name>A0A0D8HE12_9ACTN</name>
<dbReference type="PANTHER" id="PTHR43201">
    <property type="entry name" value="ACYL-COA SYNTHETASE"/>
    <property type="match status" value="1"/>
</dbReference>
<dbReference type="Pfam" id="PF13193">
    <property type="entry name" value="AMP-binding_C"/>
    <property type="match status" value="1"/>
</dbReference>
<dbReference type="InterPro" id="IPR042099">
    <property type="entry name" value="ANL_N_sf"/>
</dbReference>
<organism evidence="6 7">
    <name type="scientific">Acidithrix ferrooxidans</name>
    <dbReference type="NCBI Taxonomy" id="1280514"/>
    <lineage>
        <taxon>Bacteria</taxon>
        <taxon>Bacillati</taxon>
        <taxon>Actinomycetota</taxon>
        <taxon>Acidimicrobiia</taxon>
        <taxon>Acidimicrobiales</taxon>
        <taxon>Acidimicrobiaceae</taxon>
        <taxon>Acidithrix</taxon>
    </lineage>
</organism>
<dbReference type="PANTHER" id="PTHR43201:SF5">
    <property type="entry name" value="MEDIUM-CHAIN ACYL-COA LIGASE ACSF2, MITOCHONDRIAL"/>
    <property type="match status" value="1"/>
</dbReference>
<evidence type="ECO:0000313" key="6">
    <source>
        <dbReference type="EMBL" id="KJF16022.1"/>
    </source>
</evidence>
<evidence type="ECO:0000256" key="1">
    <source>
        <dbReference type="ARBA" id="ARBA00006432"/>
    </source>
</evidence>
<evidence type="ECO:0000313" key="7">
    <source>
        <dbReference type="Proteomes" id="UP000032360"/>
    </source>
</evidence>
<dbReference type="GO" id="GO:0004467">
    <property type="term" value="F:long-chain fatty acid-CoA ligase activity"/>
    <property type="evidence" value="ECO:0007669"/>
    <property type="project" value="UniProtKB-EC"/>
</dbReference>
<keyword evidence="3" id="KW-1133">Transmembrane helix</keyword>
<evidence type="ECO:0000259" key="4">
    <source>
        <dbReference type="Pfam" id="PF00501"/>
    </source>
</evidence>
<evidence type="ECO:0000256" key="2">
    <source>
        <dbReference type="ARBA" id="ARBA00022598"/>
    </source>
</evidence>
<keyword evidence="7" id="KW-1185">Reference proteome</keyword>
<dbReference type="EMBL" id="JXYS01000103">
    <property type="protein sequence ID" value="KJF16022.1"/>
    <property type="molecule type" value="Genomic_DNA"/>
</dbReference>
<dbReference type="InterPro" id="IPR045851">
    <property type="entry name" value="AMP-bd_C_sf"/>
</dbReference>
<dbReference type="InterPro" id="IPR000873">
    <property type="entry name" value="AMP-dep_synth/lig_dom"/>
</dbReference>
<reference evidence="6 7" key="1">
    <citation type="submission" date="2015-01" db="EMBL/GenBank/DDBJ databases">
        <title>Draft genome of the acidophilic iron oxidizer Acidithrix ferrooxidans strain Py-F3.</title>
        <authorList>
            <person name="Poehlein A."/>
            <person name="Eisen S."/>
            <person name="Schloemann M."/>
            <person name="Johnson B.D."/>
            <person name="Daniel R."/>
            <person name="Muehling M."/>
        </authorList>
    </citation>
    <scope>NUCLEOTIDE SEQUENCE [LARGE SCALE GENOMIC DNA]</scope>
    <source>
        <strain evidence="6 7">Py-F3</strain>
    </source>
</reference>
<proteinExistence type="inferred from homology"/>
<dbReference type="OrthoDB" id="9803968at2"/>
<dbReference type="FunFam" id="3.30.300.30:FF:000008">
    <property type="entry name" value="2,3-dihydroxybenzoate-AMP ligase"/>
    <property type="match status" value="1"/>
</dbReference>
<comment type="similarity">
    <text evidence="1">Belongs to the ATP-dependent AMP-binding enzyme family.</text>
</comment>
<dbReference type="STRING" id="1280514.AXFE_31340"/>
<dbReference type="PROSITE" id="PS00455">
    <property type="entry name" value="AMP_BINDING"/>
    <property type="match status" value="1"/>
</dbReference>
<keyword evidence="2 6" id="KW-0436">Ligase</keyword>
<dbReference type="RefSeq" id="WP_052606808.1">
    <property type="nucleotide sequence ID" value="NZ_JXYS01000103.1"/>
</dbReference>
<dbReference type="SUPFAM" id="SSF56801">
    <property type="entry name" value="Acetyl-CoA synthetase-like"/>
    <property type="match status" value="1"/>
</dbReference>
<gene>
    <name evidence="6" type="primary">lcfB12</name>
    <name evidence="6" type="ORF">AXFE_31340</name>
</gene>
<dbReference type="Gene3D" id="3.40.50.12780">
    <property type="entry name" value="N-terminal domain of ligase-like"/>
    <property type="match status" value="1"/>
</dbReference>
<keyword evidence="3" id="KW-0472">Membrane</keyword>
<dbReference type="InterPro" id="IPR025110">
    <property type="entry name" value="AMP-bd_C"/>
</dbReference>
<keyword evidence="3" id="KW-0812">Transmembrane</keyword>
<dbReference type="Gene3D" id="3.30.300.30">
    <property type="match status" value="1"/>
</dbReference>
<feature type="domain" description="AMP-dependent synthetase/ligase" evidence="4">
    <location>
        <begin position="54"/>
        <end position="445"/>
    </location>
</feature>